<name>A0A286U9S9_9AGAM</name>
<keyword evidence="3" id="KW-1185">Reference proteome</keyword>
<dbReference type="AlphaFoldDB" id="A0A286U9S9"/>
<dbReference type="EMBL" id="NBII01000008">
    <property type="protein sequence ID" value="PAV16327.1"/>
    <property type="molecule type" value="Genomic_DNA"/>
</dbReference>
<dbReference type="InParanoid" id="A0A286U9S9"/>
<organism evidence="2 3">
    <name type="scientific">Pyrrhoderma noxium</name>
    <dbReference type="NCBI Taxonomy" id="2282107"/>
    <lineage>
        <taxon>Eukaryota</taxon>
        <taxon>Fungi</taxon>
        <taxon>Dikarya</taxon>
        <taxon>Basidiomycota</taxon>
        <taxon>Agaricomycotina</taxon>
        <taxon>Agaricomycetes</taxon>
        <taxon>Hymenochaetales</taxon>
        <taxon>Hymenochaetaceae</taxon>
        <taxon>Pyrrhoderma</taxon>
    </lineage>
</organism>
<accession>A0A286U9S9</accession>
<evidence type="ECO:0000313" key="2">
    <source>
        <dbReference type="EMBL" id="PAV16327.1"/>
    </source>
</evidence>
<sequence>MCTHPRTSTYVSRYNLKQVVLLRAFKQHAYPSLKTAHPRSEFAQNREGCPKWHKAPNSDMHSDPNTLRYNVPRTSHRSIPFDRVCERKSKIHTPQVELSYYKL</sequence>
<protein>
    <submittedName>
        <fullName evidence="2">Uncharacterized protein</fullName>
    </submittedName>
</protein>
<gene>
    <name evidence="2" type="ORF">PNOK_0794700</name>
</gene>
<dbReference type="Proteomes" id="UP000217199">
    <property type="component" value="Unassembled WGS sequence"/>
</dbReference>
<evidence type="ECO:0000313" key="3">
    <source>
        <dbReference type="Proteomes" id="UP000217199"/>
    </source>
</evidence>
<evidence type="ECO:0000256" key="1">
    <source>
        <dbReference type="SAM" id="MobiDB-lite"/>
    </source>
</evidence>
<feature type="region of interest" description="Disordered" evidence="1">
    <location>
        <begin position="36"/>
        <end position="72"/>
    </location>
</feature>
<comment type="caution">
    <text evidence="2">The sequence shown here is derived from an EMBL/GenBank/DDBJ whole genome shotgun (WGS) entry which is preliminary data.</text>
</comment>
<proteinExistence type="predicted"/>
<reference evidence="2 3" key="1">
    <citation type="journal article" date="2017" name="Mol. Ecol.">
        <title>Comparative and population genomic landscape of Phellinus noxius: A hypervariable fungus causing root rot in trees.</title>
        <authorList>
            <person name="Chung C.L."/>
            <person name="Lee T.J."/>
            <person name="Akiba M."/>
            <person name="Lee H.H."/>
            <person name="Kuo T.H."/>
            <person name="Liu D."/>
            <person name="Ke H.M."/>
            <person name="Yokoi T."/>
            <person name="Roa M.B."/>
            <person name="Lu M.J."/>
            <person name="Chang Y.Y."/>
            <person name="Ann P.J."/>
            <person name="Tsai J.N."/>
            <person name="Chen C.Y."/>
            <person name="Tzean S.S."/>
            <person name="Ota Y."/>
            <person name="Hattori T."/>
            <person name="Sahashi N."/>
            <person name="Liou R.F."/>
            <person name="Kikuchi T."/>
            <person name="Tsai I.J."/>
        </authorList>
    </citation>
    <scope>NUCLEOTIDE SEQUENCE [LARGE SCALE GENOMIC DNA]</scope>
    <source>
        <strain evidence="2 3">FFPRI411160</strain>
    </source>
</reference>